<dbReference type="RefSeq" id="XP_042192315.1">
    <property type="nucleotide sequence ID" value="XM_042336381.1"/>
</dbReference>
<evidence type="ECO:0000256" key="1">
    <source>
        <dbReference type="SAM" id="MobiDB-lite"/>
    </source>
</evidence>
<dbReference type="EMBL" id="JW873119">
    <property type="protein sequence ID" value="AFP05637.1"/>
    <property type="molecule type" value="mRNA"/>
</dbReference>
<dbReference type="InterPro" id="IPR027904">
    <property type="entry name" value="DUF4587"/>
</dbReference>
<protein>
    <recommendedName>
        <fullName evidence="2">DUF4587 domain-containing protein</fullName>
    </recommendedName>
</protein>
<dbReference type="KEGG" id="cmk:103188934"/>
<evidence type="ECO:0000313" key="3">
    <source>
        <dbReference type="EMBL" id="AFP05637.1"/>
    </source>
</evidence>
<dbReference type="InterPro" id="IPR038915">
    <property type="entry name" value="PRR29-like"/>
</dbReference>
<feature type="compositionally biased region" description="Pro residues" evidence="1">
    <location>
        <begin position="218"/>
        <end position="227"/>
    </location>
</feature>
<evidence type="ECO:0000259" key="2">
    <source>
        <dbReference type="Pfam" id="PF15248"/>
    </source>
</evidence>
<feature type="region of interest" description="Disordered" evidence="1">
    <location>
        <begin position="26"/>
        <end position="51"/>
    </location>
</feature>
<sequence>MEIVEPTLRDQLTRLHLKLLEEKLQTEREDLEEQTDNTPPTAESGDGQRDALHHALRRRKCLLHRLREQQAMASPWPHTWGGTRRHYLEPLQQPAPIHLYQPMPAEAPRVIQHTLPLQPAAIVQQLPQPQPLITQLLPPHPPIRSGSIKDDMVELMLMQNAQMHQIIMHNMMLKALPPTAFSPALAPAAVTPAQELQAGTKPRTSSVHHHHHYASQGPPSPHPLPLPPIAHPLWPSILPGGQLSHLQPSVHHVVGPAVTLPTLHTAAMDEPLSRATPGLQVHALPTHQDCSQ</sequence>
<dbReference type="Pfam" id="PF15248">
    <property type="entry name" value="DUF4587"/>
    <property type="match status" value="1"/>
</dbReference>
<dbReference type="PANTHER" id="PTHR28604">
    <property type="match status" value="1"/>
</dbReference>
<accession>V9L2P4</accession>
<dbReference type="GeneID" id="103188934"/>
<dbReference type="PANTHER" id="PTHR28604:SF2">
    <property type="entry name" value="RIKEN CDNA 2610028H24 GENE"/>
    <property type="match status" value="1"/>
</dbReference>
<name>V9L2P4_CALMI</name>
<dbReference type="AlphaFoldDB" id="V9L2P4"/>
<organism evidence="3">
    <name type="scientific">Callorhinchus milii</name>
    <name type="common">Ghost shark</name>
    <dbReference type="NCBI Taxonomy" id="7868"/>
    <lineage>
        <taxon>Eukaryota</taxon>
        <taxon>Metazoa</taxon>
        <taxon>Chordata</taxon>
        <taxon>Craniata</taxon>
        <taxon>Vertebrata</taxon>
        <taxon>Chondrichthyes</taxon>
        <taxon>Holocephali</taxon>
        <taxon>Chimaeriformes</taxon>
        <taxon>Callorhinchidae</taxon>
        <taxon>Callorhinchus</taxon>
    </lineage>
</organism>
<feature type="domain" description="DUF4587" evidence="2">
    <location>
        <begin position="144"/>
        <end position="213"/>
    </location>
</feature>
<feature type="region of interest" description="Disordered" evidence="1">
    <location>
        <begin position="194"/>
        <end position="227"/>
    </location>
</feature>
<reference evidence="3" key="1">
    <citation type="journal article" date="2014" name="Nature">
        <title>Elephant shark genome provides unique insights into gnathostome evolution.</title>
        <authorList>
            <consortium name="International Elephant Shark Genome Sequencing Consortium"/>
            <person name="Venkatesh B."/>
            <person name="Lee A.P."/>
            <person name="Ravi V."/>
            <person name="Maurya A.K."/>
            <person name="Lian M.M."/>
            <person name="Swann J.B."/>
            <person name="Ohta Y."/>
            <person name="Flajnik M.F."/>
            <person name="Sutoh Y."/>
            <person name="Kasahara M."/>
            <person name="Hoon S."/>
            <person name="Gangu V."/>
            <person name="Roy S.W."/>
            <person name="Irimia M."/>
            <person name="Korzh V."/>
            <person name="Kondrychyn I."/>
            <person name="Lim Z.W."/>
            <person name="Tay B.H."/>
            <person name="Tohari S."/>
            <person name="Kong K.W."/>
            <person name="Ho S."/>
            <person name="Lorente-Galdos B."/>
            <person name="Quilez J."/>
            <person name="Marques-Bonet T."/>
            <person name="Raney B.J."/>
            <person name="Ingham P.W."/>
            <person name="Tay A."/>
            <person name="Hillier L.W."/>
            <person name="Minx P."/>
            <person name="Boehm T."/>
            <person name="Wilson R.K."/>
            <person name="Brenner S."/>
            <person name="Warren W.C."/>
        </authorList>
    </citation>
    <scope>NUCLEOTIDE SEQUENCE</scope>
    <source>
        <tissue evidence="3">Brain</tissue>
    </source>
</reference>
<dbReference type="GeneID" id="121849406"/>
<proteinExistence type="evidence at transcript level"/>
<dbReference type="OrthoDB" id="8962708at2759"/>
<dbReference type="KEGG" id="cmk:121849406"/>